<name>A0A553K0E8_9ACTN</name>
<dbReference type="Gene3D" id="3.40.50.2300">
    <property type="match status" value="1"/>
</dbReference>
<dbReference type="GO" id="GO:0003677">
    <property type="term" value="F:DNA binding"/>
    <property type="evidence" value="ECO:0007669"/>
    <property type="project" value="UniProtKB-KW"/>
</dbReference>
<dbReference type="InterPro" id="IPR011006">
    <property type="entry name" value="CheY-like_superfamily"/>
</dbReference>
<dbReference type="InterPro" id="IPR016032">
    <property type="entry name" value="Sig_transdc_resp-reg_C-effctor"/>
</dbReference>
<dbReference type="RefSeq" id="WP_143938145.1">
    <property type="nucleotide sequence ID" value="NZ_VKKG01000003.1"/>
</dbReference>
<dbReference type="Pfam" id="PF00072">
    <property type="entry name" value="Response_reg"/>
    <property type="match status" value="1"/>
</dbReference>
<evidence type="ECO:0000313" key="9">
    <source>
        <dbReference type="Proteomes" id="UP000317638"/>
    </source>
</evidence>
<dbReference type="GO" id="GO:0006355">
    <property type="term" value="P:regulation of DNA-templated transcription"/>
    <property type="evidence" value="ECO:0007669"/>
    <property type="project" value="InterPro"/>
</dbReference>
<accession>A0A553K0E8</accession>
<dbReference type="CDD" id="cd17535">
    <property type="entry name" value="REC_NarL-like"/>
    <property type="match status" value="1"/>
</dbReference>
<dbReference type="OrthoDB" id="9808843at2"/>
<dbReference type="PROSITE" id="PS50110">
    <property type="entry name" value="RESPONSE_REGULATORY"/>
    <property type="match status" value="1"/>
</dbReference>
<evidence type="ECO:0000256" key="2">
    <source>
        <dbReference type="ARBA" id="ARBA00023015"/>
    </source>
</evidence>
<dbReference type="SMART" id="SM00448">
    <property type="entry name" value="REC"/>
    <property type="match status" value="1"/>
</dbReference>
<evidence type="ECO:0000259" key="6">
    <source>
        <dbReference type="PROSITE" id="PS50043"/>
    </source>
</evidence>
<proteinExistence type="predicted"/>
<dbReference type="CDD" id="cd06170">
    <property type="entry name" value="LuxR_C_like"/>
    <property type="match status" value="1"/>
</dbReference>
<dbReference type="Pfam" id="PF00196">
    <property type="entry name" value="GerE"/>
    <property type="match status" value="1"/>
</dbReference>
<keyword evidence="3" id="KW-0238">DNA-binding</keyword>
<dbReference type="PROSITE" id="PS50043">
    <property type="entry name" value="HTH_LUXR_2"/>
    <property type="match status" value="1"/>
</dbReference>
<dbReference type="AlphaFoldDB" id="A0A553K0E8"/>
<protein>
    <submittedName>
        <fullName evidence="8">Response regulator transcription factor</fullName>
    </submittedName>
</protein>
<sequence>MIRVVLVDDQELVRTGLRTLAEHDSDIEVVAEADNGRAGISAVREHRPDVVLMDIRMPQMDGIAATRAIVTDPSLLNVRVVVLTTFDEDENVLAAIRAGSAGYLLKDIAPTELRSAIRTVAAGDSLLSPAITRKVMGTLAEVPTTSTRPALLDSLTDREREVLARIGLGESNEEVGASLHISPATARTYVSRLLTKLSARDRSQLVILSYESGLIRPGETATTVTPGLGRKKGES</sequence>
<dbReference type="PANTHER" id="PTHR43214:SF24">
    <property type="entry name" value="TRANSCRIPTIONAL REGULATORY PROTEIN NARL-RELATED"/>
    <property type="match status" value="1"/>
</dbReference>
<evidence type="ECO:0000256" key="3">
    <source>
        <dbReference type="ARBA" id="ARBA00023125"/>
    </source>
</evidence>
<feature type="modified residue" description="4-aspartylphosphate" evidence="5">
    <location>
        <position position="54"/>
    </location>
</feature>
<keyword evidence="2" id="KW-0805">Transcription regulation</keyword>
<dbReference type="PANTHER" id="PTHR43214">
    <property type="entry name" value="TWO-COMPONENT RESPONSE REGULATOR"/>
    <property type="match status" value="1"/>
</dbReference>
<gene>
    <name evidence="8" type="ORF">FOJ82_08940</name>
</gene>
<evidence type="ECO:0000256" key="1">
    <source>
        <dbReference type="ARBA" id="ARBA00022553"/>
    </source>
</evidence>
<dbReference type="InterPro" id="IPR001789">
    <property type="entry name" value="Sig_transdc_resp-reg_receiver"/>
</dbReference>
<keyword evidence="4" id="KW-0804">Transcription</keyword>
<organism evidence="8 9">
    <name type="scientific">Tessaracoccus rhinocerotis</name>
    <dbReference type="NCBI Taxonomy" id="1689449"/>
    <lineage>
        <taxon>Bacteria</taxon>
        <taxon>Bacillati</taxon>
        <taxon>Actinomycetota</taxon>
        <taxon>Actinomycetes</taxon>
        <taxon>Propionibacteriales</taxon>
        <taxon>Propionibacteriaceae</taxon>
        <taxon>Tessaracoccus</taxon>
    </lineage>
</organism>
<keyword evidence="1 5" id="KW-0597">Phosphoprotein</keyword>
<comment type="caution">
    <text evidence="8">The sequence shown here is derived from an EMBL/GenBank/DDBJ whole genome shotgun (WGS) entry which is preliminary data.</text>
</comment>
<dbReference type="SUPFAM" id="SSF52172">
    <property type="entry name" value="CheY-like"/>
    <property type="match status" value="1"/>
</dbReference>
<dbReference type="InterPro" id="IPR058245">
    <property type="entry name" value="NreC/VraR/RcsB-like_REC"/>
</dbReference>
<dbReference type="EMBL" id="VKKG01000003">
    <property type="protein sequence ID" value="TRY18169.1"/>
    <property type="molecule type" value="Genomic_DNA"/>
</dbReference>
<dbReference type="PRINTS" id="PR00038">
    <property type="entry name" value="HTHLUXR"/>
</dbReference>
<dbReference type="InterPro" id="IPR039420">
    <property type="entry name" value="WalR-like"/>
</dbReference>
<evidence type="ECO:0000259" key="7">
    <source>
        <dbReference type="PROSITE" id="PS50110"/>
    </source>
</evidence>
<evidence type="ECO:0000256" key="4">
    <source>
        <dbReference type="ARBA" id="ARBA00023163"/>
    </source>
</evidence>
<reference evidence="8 9" key="1">
    <citation type="submission" date="2019-07" db="EMBL/GenBank/DDBJ databases">
        <authorList>
            <person name="Zhou L.-Y."/>
        </authorList>
    </citation>
    <scope>NUCLEOTIDE SEQUENCE [LARGE SCALE GENOMIC DNA]</scope>
    <source>
        <strain evidence="8 9">YIM 101269</strain>
    </source>
</reference>
<evidence type="ECO:0000313" key="8">
    <source>
        <dbReference type="EMBL" id="TRY18169.1"/>
    </source>
</evidence>
<dbReference type="SUPFAM" id="SSF46894">
    <property type="entry name" value="C-terminal effector domain of the bipartite response regulators"/>
    <property type="match status" value="1"/>
</dbReference>
<dbReference type="InterPro" id="IPR000792">
    <property type="entry name" value="Tscrpt_reg_LuxR_C"/>
</dbReference>
<feature type="domain" description="Response regulatory" evidence="7">
    <location>
        <begin position="3"/>
        <end position="121"/>
    </location>
</feature>
<feature type="domain" description="HTH luxR-type" evidence="6">
    <location>
        <begin position="148"/>
        <end position="213"/>
    </location>
</feature>
<keyword evidence="9" id="KW-1185">Reference proteome</keyword>
<dbReference type="GO" id="GO:0000160">
    <property type="term" value="P:phosphorelay signal transduction system"/>
    <property type="evidence" value="ECO:0007669"/>
    <property type="project" value="InterPro"/>
</dbReference>
<dbReference type="Proteomes" id="UP000317638">
    <property type="component" value="Unassembled WGS sequence"/>
</dbReference>
<evidence type="ECO:0000256" key="5">
    <source>
        <dbReference type="PROSITE-ProRule" id="PRU00169"/>
    </source>
</evidence>
<dbReference type="SMART" id="SM00421">
    <property type="entry name" value="HTH_LUXR"/>
    <property type="match status" value="1"/>
</dbReference>